<proteinExistence type="predicted"/>
<evidence type="ECO:0008006" key="3">
    <source>
        <dbReference type="Google" id="ProtNLM"/>
    </source>
</evidence>
<evidence type="ECO:0000313" key="1">
    <source>
        <dbReference type="EMBL" id="GAA4696015.1"/>
    </source>
</evidence>
<accession>A0ABP8WXU5</accession>
<reference evidence="2" key="1">
    <citation type="journal article" date="2019" name="Int. J. Syst. Evol. Microbiol.">
        <title>The Global Catalogue of Microorganisms (GCM) 10K type strain sequencing project: providing services to taxonomists for standard genome sequencing and annotation.</title>
        <authorList>
            <consortium name="The Broad Institute Genomics Platform"/>
            <consortium name="The Broad Institute Genome Sequencing Center for Infectious Disease"/>
            <person name="Wu L."/>
            <person name="Ma J."/>
        </authorList>
    </citation>
    <scope>NUCLEOTIDE SEQUENCE [LARGE SCALE GENOMIC DNA]</scope>
    <source>
        <strain evidence="2">JCM 18127</strain>
    </source>
</reference>
<gene>
    <name evidence="1" type="ORF">GCM10023226_38020</name>
</gene>
<protein>
    <recommendedName>
        <fullName evidence="3">DUF402 domain-containing protein</fullName>
    </recommendedName>
</protein>
<dbReference type="EMBL" id="BAABIM010000004">
    <property type="protein sequence ID" value="GAA4696015.1"/>
    <property type="molecule type" value="Genomic_DNA"/>
</dbReference>
<name>A0ABP8WXU5_9ACTN</name>
<evidence type="ECO:0000313" key="2">
    <source>
        <dbReference type="Proteomes" id="UP001500621"/>
    </source>
</evidence>
<dbReference type="RefSeq" id="WP_345269364.1">
    <property type="nucleotide sequence ID" value="NZ_BAABIM010000004.1"/>
</dbReference>
<sequence length="101" mass="11618">MRPEVKNRVTMAGEAVVAEISHEHDPHRTWLWLGPIDGVVELRRVRQSRDVDPEDWSQIDDDAQVVERRRFDDLDAALNELAGMGVDTMDFDATWKSSNPF</sequence>
<comment type="caution">
    <text evidence="1">The sequence shown here is derived from an EMBL/GenBank/DDBJ whole genome shotgun (WGS) entry which is preliminary data.</text>
</comment>
<dbReference type="Proteomes" id="UP001500621">
    <property type="component" value="Unassembled WGS sequence"/>
</dbReference>
<organism evidence="1 2">
    <name type="scientific">Nocardioides nanhaiensis</name>
    <dbReference type="NCBI Taxonomy" id="1476871"/>
    <lineage>
        <taxon>Bacteria</taxon>
        <taxon>Bacillati</taxon>
        <taxon>Actinomycetota</taxon>
        <taxon>Actinomycetes</taxon>
        <taxon>Propionibacteriales</taxon>
        <taxon>Nocardioidaceae</taxon>
        <taxon>Nocardioides</taxon>
    </lineage>
</organism>
<keyword evidence="2" id="KW-1185">Reference proteome</keyword>